<evidence type="ECO:0000256" key="1">
    <source>
        <dbReference type="SAM" id="MobiDB-lite"/>
    </source>
</evidence>
<gene>
    <name evidence="2" type="ORF">F2Q69_00041414</name>
</gene>
<dbReference type="AlphaFoldDB" id="A0A8S9N5F4"/>
<feature type="compositionally biased region" description="Polar residues" evidence="1">
    <location>
        <begin position="39"/>
        <end position="57"/>
    </location>
</feature>
<name>A0A8S9N5F4_BRACR</name>
<sequence>MVSSSPAVEGSKPTTDRTSSLVSSSVFSRLHRQKKDQNPPRTKTVSVLTASPLSSLSPDEVSSVASRLLRQKNPPRTTSVSVLIKAAIPSSLYFSVRRPNETTTEIDSLGLHHGVDAVFSLLLRQKTDLFNFEITSEVVSSSHRRRLSELKDEVDAMTVTLFPLSPIYSLLIGDCSTPLSIQSASSLQKVTSAINTFSFTHDYHNFEKNQKITLFNFRCSNVAEFISSRFFNLTQGTVSANRQLRFRERLSKGSLYTLTGFDVVYCNTNFCLSDAPFSVPFAMLTLRLRSGENVCVSMFDSLALAFHTKLDSYGRKPRVVIATSVNPKIVGGRLLSFYKQPKLYWNYKQMVLHLMCQVFQKTIAPNASAFNVLRFGCIVAFDAAMTKVTKFRAVEVPHPMGQGEEQDPRNPSKKFWT</sequence>
<proteinExistence type="predicted"/>
<dbReference type="EMBL" id="QGKX02001621">
    <property type="protein sequence ID" value="KAF3499300.1"/>
    <property type="molecule type" value="Genomic_DNA"/>
</dbReference>
<comment type="caution">
    <text evidence="2">The sequence shown here is derived from an EMBL/GenBank/DDBJ whole genome shotgun (WGS) entry which is preliminary data.</text>
</comment>
<feature type="region of interest" description="Disordered" evidence="1">
    <location>
        <begin position="1"/>
        <end position="58"/>
    </location>
</feature>
<evidence type="ECO:0000313" key="2">
    <source>
        <dbReference type="EMBL" id="KAF3499300.1"/>
    </source>
</evidence>
<reference evidence="2" key="1">
    <citation type="submission" date="2019-12" db="EMBL/GenBank/DDBJ databases">
        <title>Genome sequencing and annotation of Brassica cretica.</title>
        <authorList>
            <person name="Studholme D.J."/>
            <person name="Sarris P."/>
        </authorList>
    </citation>
    <scope>NUCLEOTIDE SEQUENCE</scope>
    <source>
        <strain evidence="2">PFS-109/04</strain>
        <tissue evidence="2">Leaf</tissue>
    </source>
</reference>
<feature type="compositionally biased region" description="Low complexity" evidence="1">
    <location>
        <begin position="19"/>
        <end position="28"/>
    </location>
</feature>
<organism evidence="2 3">
    <name type="scientific">Brassica cretica</name>
    <name type="common">Mustard</name>
    <dbReference type="NCBI Taxonomy" id="69181"/>
    <lineage>
        <taxon>Eukaryota</taxon>
        <taxon>Viridiplantae</taxon>
        <taxon>Streptophyta</taxon>
        <taxon>Embryophyta</taxon>
        <taxon>Tracheophyta</taxon>
        <taxon>Spermatophyta</taxon>
        <taxon>Magnoliopsida</taxon>
        <taxon>eudicotyledons</taxon>
        <taxon>Gunneridae</taxon>
        <taxon>Pentapetalae</taxon>
        <taxon>rosids</taxon>
        <taxon>malvids</taxon>
        <taxon>Brassicales</taxon>
        <taxon>Brassicaceae</taxon>
        <taxon>Brassiceae</taxon>
        <taxon>Brassica</taxon>
    </lineage>
</organism>
<evidence type="ECO:0000313" key="3">
    <source>
        <dbReference type="Proteomes" id="UP000712600"/>
    </source>
</evidence>
<feature type="compositionally biased region" description="Polar residues" evidence="1">
    <location>
        <begin position="1"/>
        <end position="18"/>
    </location>
</feature>
<protein>
    <submittedName>
        <fullName evidence="2">Uncharacterized protein</fullName>
    </submittedName>
</protein>
<dbReference type="Proteomes" id="UP000712600">
    <property type="component" value="Unassembled WGS sequence"/>
</dbReference>
<accession>A0A8S9N5F4</accession>